<dbReference type="Proteomes" id="UP000593564">
    <property type="component" value="Unassembled WGS sequence"/>
</dbReference>
<dbReference type="SUPFAM" id="SSF50965">
    <property type="entry name" value="Galactose oxidase, central domain"/>
    <property type="match status" value="1"/>
</dbReference>
<dbReference type="PANTHER" id="PTHR31672">
    <property type="entry name" value="BNACNNG10540D PROTEIN"/>
    <property type="match status" value="1"/>
</dbReference>
<gene>
    <name evidence="1" type="ORF">HYC85_003657</name>
</gene>
<evidence type="ECO:0000313" key="1">
    <source>
        <dbReference type="EMBL" id="KAF5956432.1"/>
    </source>
</evidence>
<dbReference type="InterPro" id="IPR050796">
    <property type="entry name" value="SCF_F-box_component"/>
</dbReference>
<protein>
    <recommendedName>
        <fullName evidence="3">F-box domain-containing protein</fullName>
    </recommendedName>
</protein>
<dbReference type="InterPro" id="IPR015915">
    <property type="entry name" value="Kelch-typ_b-propeller"/>
</dbReference>
<evidence type="ECO:0008006" key="3">
    <source>
        <dbReference type="Google" id="ProtNLM"/>
    </source>
</evidence>
<name>A0A7J7HUA9_CAMSI</name>
<comment type="caution">
    <text evidence="1">The sequence shown here is derived from an EMBL/GenBank/DDBJ whole genome shotgun (WGS) entry which is preliminary data.</text>
</comment>
<dbReference type="AlphaFoldDB" id="A0A7J7HUA9"/>
<dbReference type="InterPro" id="IPR011043">
    <property type="entry name" value="Gal_Oxase/kelch_b-propeller"/>
</dbReference>
<reference evidence="2" key="1">
    <citation type="journal article" date="2020" name="Nat. Commun.">
        <title>Genome assembly of wild tea tree DASZ reveals pedigree and selection history of tea varieties.</title>
        <authorList>
            <person name="Zhang W."/>
            <person name="Zhang Y."/>
            <person name="Qiu H."/>
            <person name="Guo Y."/>
            <person name="Wan H."/>
            <person name="Zhang X."/>
            <person name="Scossa F."/>
            <person name="Alseekh S."/>
            <person name="Zhang Q."/>
            <person name="Wang P."/>
            <person name="Xu L."/>
            <person name="Schmidt M.H."/>
            <person name="Jia X."/>
            <person name="Li D."/>
            <person name="Zhu A."/>
            <person name="Guo F."/>
            <person name="Chen W."/>
            <person name="Ni D."/>
            <person name="Usadel B."/>
            <person name="Fernie A.R."/>
            <person name="Wen W."/>
        </authorList>
    </citation>
    <scope>NUCLEOTIDE SEQUENCE [LARGE SCALE GENOMIC DNA]</scope>
    <source>
        <strain evidence="2">cv. G240</strain>
    </source>
</reference>
<evidence type="ECO:0000313" key="2">
    <source>
        <dbReference type="Proteomes" id="UP000593564"/>
    </source>
</evidence>
<proteinExistence type="predicted"/>
<dbReference type="EMBL" id="JACBKZ010000002">
    <property type="protein sequence ID" value="KAF5956432.1"/>
    <property type="molecule type" value="Genomic_DNA"/>
</dbReference>
<dbReference type="Gene3D" id="2.120.10.80">
    <property type="entry name" value="Kelch-type beta propeller"/>
    <property type="match status" value="1"/>
</dbReference>
<reference evidence="1 2" key="2">
    <citation type="submission" date="2020-07" db="EMBL/GenBank/DDBJ databases">
        <title>Genome assembly of wild tea tree DASZ reveals pedigree and selection history of tea varieties.</title>
        <authorList>
            <person name="Zhang W."/>
        </authorList>
    </citation>
    <scope>NUCLEOTIDE SEQUENCE [LARGE SCALE GENOMIC DNA]</scope>
    <source>
        <strain evidence="2">cv. G240</strain>
        <tissue evidence="1">Leaf</tissue>
    </source>
</reference>
<keyword evidence="2" id="KW-1185">Reference proteome</keyword>
<accession>A0A7J7HUA9</accession>
<sequence length="386" mass="43144">GLKLAPLTKTFFNIRSTCKHFKSLIFSPSFVSKHSSSSPLSSDILFSHPQFHHLYPLFDTTLNTWHKTSLSLSSPMLTCSPSSKAVLLSVSHGFLCFSLPNSSSFLVDNIFPRSSKTLNFPTLPFAFELLTLVSSPNGSFKLFMICSCSLGPSSNTFVDDSVINIWSQFNSVDSVLGDNHQEVVSCDGILYFTTPEPFSILCFDLENGKWERQAIEMPGELTFARLVSDGVEKMFLVGGIGEDGISRAMKVWELSGDGGNWVEIGSVPGMSCRKFMSVCYHNYKHVYCFWHQGLICVCCYNWPEILYYKVSRTWHWLPKCPSLTNRRSCGFRWFSLVPELYASHQVISYVCATIAGSASSSLHRSGMTPSNCPDIDFGMAPPRLTY</sequence>
<organism evidence="1 2">
    <name type="scientific">Camellia sinensis</name>
    <name type="common">Tea plant</name>
    <name type="synonym">Thea sinensis</name>
    <dbReference type="NCBI Taxonomy" id="4442"/>
    <lineage>
        <taxon>Eukaryota</taxon>
        <taxon>Viridiplantae</taxon>
        <taxon>Streptophyta</taxon>
        <taxon>Embryophyta</taxon>
        <taxon>Tracheophyta</taxon>
        <taxon>Spermatophyta</taxon>
        <taxon>Magnoliopsida</taxon>
        <taxon>eudicotyledons</taxon>
        <taxon>Gunneridae</taxon>
        <taxon>Pentapetalae</taxon>
        <taxon>asterids</taxon>
        <taxon>Ericales</taxon>
        <taxon>Theaceae</taxon>
        <taxon>Camellia</taxon>
    </lineage>
</organism>
<feature type="non-terminal residue" evidence="1">
    <location>
        <position position="386"/>
    </location>
</feature>
<dbReference type="PANTHER" id="PTHR31672:SF12">
    <property type="entry name" value="F-BOX DOMAIN-CONTAINING PROTEIN"/>
    <property type="match status" value="1"/>
</dbReference>